<dbReference type="PANTHER" id="PTHR33673">
    <property type="entry name" value="SUPPRESSOR SRP40-LIKE PROTEIN"/>
    <property type="match status" value="1"/>
</dbReference>
<accession>A0A565CLN4</accession>
<gene>
    <name evidence="2" type="ORF">ANE_LOCUS25077</name>
</gene>
<feature type="region of interest" description="Disordered" evidence="1">
    <location>
        <begin position="127"/>
        <end position="181"/>
    </location>
</feature>
<evidence type="ECO:0000313" key="3">
    <source>
        <dbReference type="Proteomes" id="UP000489600"/>
    </source>
</evidence>
<reference evidence="2" key="1">
    <citation type="submission" date="2019-07" db="EMBL/GenBank/DDBJ databases">
        <authorList>
            <person name="Dittberner H."/>
        </authorList>
    </citation>
    <scope>NUCLEOTIDE SEQUENCE [LARGE SCALE GENOMIC DNA]</scope>
</reference>
<dbReference type="PANTHER" id="PTHR33673:SF3">
    <property type="entry name" value="SUPPRESSOR SRP40-LIKE PROTEIN"/>
    <property type="match status" value="1"/>
</dbReference>
<feature type="region of interest" description="Disordered" evidence="1">
    <location>
        <begin position="65"/>
        <end position="88"/>
    </location>
</feature>
<protein>
    <submittedName>
        <fullName evidence="2">Uncharacterized protein</fullName>
    </submittedName>
</protein>
<keyword evidence="3" id="KW-1185">Reference proteome</keyword>
<feature type="compositionally biased region" description="Basic and acidic residues" evidence="1">
    <location>
        <begin position="75"/>
        <end position="88"/>
    </location>
</feature>
<organism evidence="2 3">
    <name type="scientific">Arabis nemorensis</name>
    <dbReference type="NCBI Taxonomy" id="586526"/>
    <lineage>
        <taxon>Eukaryota</taxon>
        <taxon>Viridiplantae</taxon>
        <taxon>Streptophyta</taxon>
        <taxon>Embryophyta</taxon>
        <taxon>Tracheophyta</taxon>
        <taxon>Spermatophyta</taxon>
        <taxon>Magnoliopsida</taxon>
        <taxon>eudicotyledons</taxon>
        <taxon>Gunneridae</taxon>
        <taxon>Pentapetalae</taxon>
        <taxon>rosids</taxon>
        <taxon>malvids</taxon>
        <taxon>Brassicales</taxon>
        <taxon>Brassicaceae</taxon>
        <taxon>Arabideae</taxon>
        <taxon>Arabis</taxon>
    </lineage>
</organism>
<name>A0A565CLN4_9BRAS</name>
<feature type="compositionally biased region" description="Acidic residues" evidence="1">
    <location>
        <begin position="136"/>
        <end position="178"/>
    </location>
</feature>
<comment type="caution">
    <text evidence="2">The sequence shown here is derived from an EMBL/GenBank/DDBJ whole genome shotgun (WGS) entry which is preliminary data.</text>
</comment>
<evidence type="ECO:0000256" key="1">
    <source>
        <dbReference type="SAM" id="MobiDB-lite"/>
    </source>
</evidence>
<proteinExistence type="predicted"/>
<sequence>MNVQTEYNPNRITSRGFFGKPVGSMDWSSASNKPIYSLHKGNASLSSKNGLIGLAAALKLDRFQKSNESVNKTETNSDKKSLDTNKEEEIIKVKNEEHEITDQMDRQEDAKEIKLSYLSEPVNHITETNPVIYLPPDEESLDAENSDTESDEEEETEDDDVKSDSESDDEEKELEDDVKEILADDSSICCRSDTSNNSISSFSFPILHNEEGSVKKPYFERSWNVVDKRLELPREETQTRTQPQFYFIPASHMLIHHLPPQQNSSSNQGLKRNRNRNRKKLLGTVGSFAFMVHFKMIDSRN</sequence>
<dbReference type="AlphaFoldDB" id="A0A565CLN4"/>
<dbReference type="EMBL" id="CABITT030000008">
    <property type="protein sequence ID" value="VVB14633.1"/>
    <property type="molecule type" value="Genomic_DNA"/>
</dbReference>
<dbReference type="Proteomes" id="UP000489600">
    <property type="component" value="Unassembled WGS sequence"/>
</dbReference>
<evidence type="ECO:0000313" key="2">
    <source>
        <dbReference type="EMBL" id="VVB14633.1"/>
    </source>
</evidence>